<sequence length="168" mass="19951">MARPKSKDELLAYSEDKYHTLLNLIASLSPEQQIGSFPFEDRDRNIRDVLVHLHEWQLMMNNWYDLGMKGEKPVMPREGYTWKTTADMNLVIWQDYQETSFQEALTLLAESHQLMLRLIKSHTNEELFTKKVYPWTNTTSLGAYFVSATSSHYDWALKKIRRYQRTLK</sequence>
<accession>A0A940PBJ7</accession>
<dbReference type="AlphaFoldDB" id="A0A940PBJ7"/>
<protein>
    <submittedName>
        <fullName evidence="1">ClbS/DfsB family four-helix bundle protein</fullName>
    </submittedName>
</protein>
<reference evidence="1" key="1">
    <citation type="submission" date="2020-12" db="EMBL/GenBank/DDBJ databases">
        <title>Vagococcus allomyrinae sp. nov. and Enterococcus lavae sp. nov., isolated from the larvae of Allomyrina dichotoma.</title>
        <authorList>
            <person name="Lee S.D."/>
        </authorList>
    </citation>
    <scope>NUCLEOTIDE SEQUENCE</scope>
    <source>
        <strain evidence="1">BWB3-3</strain>
    </source>
</reference>
<dbReference type="Pfam" id="PF08020">
    <property type="entry name" value="DUF1706"/>
    <property type="match status" value="1"/>
</dbReference>
<name>A0A940PBJ7_9ENTE</name>
<evidence type="ECO:0000313" key="2">
    <source>
        <dbReference type="Proteomes" id="UP000674938"/>
    </source>
</evidence>
<dbReference type="PANTHER" id="PTHR40658:SF4">
    <property type="entry name" value="HYPOTHETICAL CYTOSOLIC PROTEIN"/>
    <property type="match status" value="1"/>
</dbReference>
<dbReference type="InterPro" id="IPR034660">
    <property type="entry name" value="DinB/YfiT-like"/>
</dbReference>
<keyword evidence="2" id="KW-1185">Reference proteome</keyword>
<dbReference type="EMBL" id="JAEEGA010000014">
    <property type="protein sequence ID" value="MBP1043111.1"/>
    <property type="molecule type" value="Genomic_DNA"/>
</dbReference>
<dbReference type="InterPro" id="IPR012550">
    <property type="entry name" value="DUF1706"/>
</dbReference>
<comment type="caution">
    <text evidence="1">The sequence shown here is derived from an EMBL/GenBank/DDBJ whole genome shotgun (WGS) entry which is preliminary data.</text>
</comment>
<proteinExistence type="predicted"/>
<organism evidence="1 2">
    <name type="scientific">Vagococcus allomyrinae</name>
    <dbReference type="NCBI Taxonomy" id="2794353"/>
    <lineage>
        <taxon>Bacteria</taxon>
        <taxon>Bacillati</taxon>
        <taxon>Bacillota</taxon>
        <taxon>Bacilli</taxon>
        <taxon>Lactobacillales</taxon>
        <taxon>Enterococcaceae</taxon>
        <taxon>Vagococcus</taxon>
    </lineage>
</organism>
<dbReference type="Proteomes" id="UP000674938">
    <property type="component" value="Unassembled WGS sequence"/>
</dbReference>
<dbReference type="RefSeq" id="WP_209530921.1">
    <property type="nucleotide sequence ID" value="NZ_JAEEGA010000014.1"/>
</dbReference>
<dbReference type="Gene3D" id="1.20.120.450">
    <property type="entry name" value="dinb family like domain"/>
    <property type="match status" value="1"/>
</dbReference>
<dbReference type="SUPFAM" id="SSF109854">
    <property type="entry name" value="DinB/YfiT-like putative metalloenzymes"/>
    <property type="match status" value="1"/>
</dbReference>
<dbReference type="PIRSF" id="PIRSF031551">
    <property type="entry name" value="DUF1706"/>
    <property type="match status" value="1"/>
</dbReference>
<evidence type="ECO:0000313" key="1">
    <source>
        <dbReference type="EMBL" id="MBP1043111.1"/>
    </source>
</evidence>
<dbReference type="PANTHER" id="PTHR40658">
    <property type="match status" value="1"/>
</dbReference>
<gene>
    <name evidence="1" type="ORF">I6N95_19010</name>
</gene>